<comment type="caution">
    <text evidence="1">The sequence shown here is derived from an EMBL/GenBank/DDBJ whole genome shotgun (WGS) entry which is preliminary data.</text>
</comment>
<dbReference type="Proteomes" id="UP001156441">
    <property type="component" value="Unassembled WGS sequence"/>
</dbReference>
<gene>
    <name evidence="1" type="ORF">JT362_15065</name>
</gene>
<name>A0ABT2J9A4_9PSEU</name>
<evidence type="ECO:0000313" key="2">
    <source>
        <dbReference type="Proteomes" id="UP001156441"/>
    </source>
</evidence>
<keyword evidence="2" id="KW-1185">Reference proteome</keyword>
<accession>A0ABT2J9A4</accession>
<dbReference type="EMBL" id="JAFFZE010000012">
    <property type="protein sequence ID" value="MCT2584445.1"/>
    <property type="molecule type" value="Genomic_DNA"/>
</dbReference>
<dbReference type="RefSeq" id="WP_260191846.1">
    <property type="nucleotide sequence ID" value="NZ_JAFFZE010000012.1"/>
</dbReference>
<reference evidence="1 2" key="1">
    <citation type="submission" date="2021-02" db="EMBL/GenBank/DDBJ databases">
        <title>Actinophytocola xerophila sp. nov., isolated from soil of cotton cropping field.</title>
        <authorList>
            <person name="Huang R."/>
            <person name="Chen X."/>
            <person name="Ge X."/>
            <person name="Liu W."/>
        </authorList>
    </citation>
    <scope>NUCLEOTIDE SEQUENCE [LARGE SCALE GENOMIC DNA]</scope>
    <source>
        <strain evidence="1 2">S1-96</strain>
    </source>
</reference>
<sequence length="83" mass="8913">MPPPRWRTFRPERSVLAVVHNLTALTRLLDVLPGSSAFHAGTVEALVGREVHVLDWADAAGADFDLAISASTAETCTTSPRLC</sequence>
<protein>
    <submittedName>
        <fullName evidence="1">Uncharacterized protein</fullName>
    </submittedName>
</protein>
<organism evidence="1 2">
    <name type="scientific">Actinophytocola gossypii</name>
    <dbReference type="NCBI Taxonomy" id="2812003"/>
    <lineage>
        <taxon>Bacteria</taxon>
        <taxon>Bacillati</taxon>
        <taxon>Actinomycetota</taxon>
        <taxon>Actinomycetes</taxon>
        <taxon>Pseudonocardiales</taxon>
        <taxon>Pseudonocardiaceae</taxon>
    </lineage>
</organism>
<evidence type="ECO:0000313" key="1">
    <source>
        <dbReference type="EMBL" id="MCT2584445.1"/>
    </source>
</evidence>
<proteinExistence type="predicted"/>